<dbReference type="EMBL" id="LKCW01000090">
    <property type="protein sequence ID" value="KPM40142.1"/>
    <property type="molecule type" value="Genomic_DNA"/>
</dbReference>
<dbReference type="PRINTS" id="PR00111">
    <property type="entry name" value="ABHYDROLASE"/>
</dbReference>
<dbReference type="Proteomes" id="UP000050424">
    <property type="component" value="Unassembled WGS sequence"/>
</dbReference>
<protein>
    <recommendedName>
        <fullName evidence="1">AB hydrolase-1 domain-containing protein</fullName>
    </recommendedName>
</protein>
<keyword evidence="3" id="KW-1185">Reference proteome</keyword>
<feature type="domain" description="AB hydrolase-1" evidence="1">
    <location>
        <begin position="38"/>
        <end position="267"/>
    </location>
</feature>
<dbReference type="InterPro" id="IPR029058">
    <property type="entry name" value="AB_hydrolase_fold"/>
</dbReference>
<dbReference type="PANTHER" id="PTHR43798">
    <property type="entry name" value="MONOACYLGLYCEROL LIPASE"/>
    <property type="match status" value="1"/>
</dbReference>
<dbReference type="Pfam" id="PF00561">
    <property type="entry name" value="Abhydrolase_1"/>
    <property type="match status" value="1"/>
</dbReference>
<dbReference type="AlphaFoldDB" id="A0A0P7B0I3"/>
<evidence type="ECO:0000259" key="1">
    <source>
        <dbReference type="Pfam" id="PF00561"/>
    </source>
</evidence>
<dbReference type="STRING" id="78410.A0A0P7B0I3"/>
<dbReference type="SUPFAM" id="SSF53474">
    <property type="entry name" value="alpha/beta-Hydrolases"/>
    <property type="match status" value="1"/>
</dbReference>
<dbReference type="GO" id="GO:0047372">
    <property type="term" value="F:monoacylglycerol lipase activity"/>
    <property type="evidence" value="ECO:0007669"/>
    <property type="project" value="TreeGrafter"/>
</dbReference>
<comment type="caution">
    <text evidence="2">The sequence shown here is derived from an EMBL/GenBank/DDBJ whole genome shotgun (WGS) entry which is preliminary data.</text>
</comment>
<dbReference type="OrthoDB" id="8119704at2759"/>
<dbReference type="GO" id="GO:0046464">
    <property type="term" value="P:acylglycerol catabolic process"/>
    <property type="evidence" value="ECO:0007669"/>
    <property type="project" value="TreeGrafter"/>
</dbReference>
<dbReference type="InterPro" id="IPR000073">
    <property type="entry name" value="AB_hydrolase_1"/>
</dbReference>
<dbReference type="PANTHER" id="PTHR43798:SF33">
    <property type="entry name" value="HYDROLASE, PUTATIVE (AFU_ORTHOLOGUE AFUA_2G14860)-RELATED"/>
    <property type="match status" value="1"/>
</dbReference>
<dbReference type="GO" id="GO:0016020">
    <property type="term" value="C:membrane"/>
    <property type="evidence" value="ECO:0007669"/>
    <property type="project" value="TreeGrafter"/>
</dbReference>
<sequence length="292" mass="32404">MATNPSSCAERKILIHPNGQTTAYIQDNYTDPWKPAETILIQHGFARTADHFYHWVPALARRYNVIRRDLRGHGYSSYPGSTQDYDYSTATILEEIKDTLDQLHLQRVHFLGESTSGMLAEAFAATYPDRVSSVIVCSSPTHLPLAAQQFLAFGVESWPEACRRGSRDWAEKLAASPGTIASADPGYIKWWIDQVAVSDGEGLAGYAEFLGRLDSRPYLSKIQAPMLILAPSSSALVSVQSMEDLLAQVKTAKVQLIQSQGHEIYLEPESQRAVLQFLDELKAKEDSRSGQS</sequence>
<reference evidence="2 3" key="1">
    <citation type="submission" date="2015-09" db="EMBL/GenBank/DDBJ databases">
        <title>Draft genome of a European isolate of the apple canker pathogen Neonectria ditissima.</title>
        <authorList>
            <person name="Gomez-Cortecero A."/>
            <person name="Harrison R.J."/>
            <person name="Armitage A.D."/>
        </authorList>
    </citation>
    <scope>NUCLEOTIDE SEQUENCE [LARGE SCALE GENOMIC DNA]</scope>
    <source>
        <strain evidence="2 3">R09/05</strain>
    </source>
</reference>
<proteinExistence type="predicted"/>
<name>A0A0P7B0I3_9HYPO</name>
<dbReference type="Gene3D" id="3.40.50.1820">
    <property type="entry name" value="alpha/beta hydrolase"/>
    <property type="match status" value="1"/>
</dbReference>
<dbReference type="InterPro" id="IPR050266">
    <property type="entry name" value="AB_hydrolase_sf"/>
</dbReference>
<evidence type="ECO:0000313" key="3">
    <source>
        <dbReference type="Proteomes" id="UP000050424"/>
    </source>
</evidence>
<gene>
    <name evidence="2" type="ORF">AK830_g6431</name>
</gene>
<evidence type="ECO:0000313" key="2">
    <source>
        <dbReference type="EMBL" id="KPM40142.1"/>
    </source>
</evidence>
<organism evidence="2 3">
    <name type="scientific">Neonectria ditissima</name>
    <dbReference type="NCBI Taxonomy" id="78410"/>
    <lineage>
        <taxon>Eukaryota</taxon>
        <taxon>Fungi</taxon>
        <taxon>Dikarya</taxon>
        <taxon>Ascomycota</taxon>
        <taxon>Pezizomycotina</taxon>
        <taxon>Sordariomycetes</taxon>
        <taxon>Hypocreomycetidae</taxon>
        <taxon>Hypocreales</taxon>
        <taxon>Nectriaceae</taxon>
        <taxon>Neonectria</taxon>
    </lineage>
</organism>
<accession>A0A0P7B0I3</accession>